<feature type="domain" description="PH" evidence="2">
    <location>
        <begin position="122"/>
        <end position="225"/>
    </location>
</feature>
<evidence type="ECO:0000313" key="4">
    <source>
        <dbReference type="Proteomes" id="UP001157974"/>
    </source>
</evidence>
<sequence length="225" mass="25779">MASGSQSDKENAYNNLQPMHDVSKTIKLMQKLDRGTDEGSDGEPMSPYTSWLPRYNDEPDEEEVMDLPQKLMGRPEATKQVHDLKRCSVRIGKDLREATLNRSSPGKDFPAAANMVAKKEKEIRVQGELNMKAGFIFKTWRRRYGSVVEHAYFGPVLFLFKYDSEGNIEVQHSDMIALVDCSITVGKDRKAGPGARYEWNVKTSRKKYRLAVNDAKKRDFWIDHM</sequence>
<evidence type="ECO:0000259" key="2">
    <source>
        <dbReference type="PROSITE" id="PS50003"/>
    </source>
</evidence>
<reference evidence="3 4" key="1">
    <citation type="journal article" date="2023" name="Nat. Commun.">
        <title>Origin of minicircular mitochondrial genomes in red algae.</title>
        <authorList>
            <person name="Lee Y."/>
            <person name="Cho C.H."/>
            <person name="Lee Y.M."/>
            <person name="Park S.I."/>
            <person name="Yang J.H."/>
            <person name="West J.A."/>
            <person name="Bhattacharya D."/>
            <person name="Yoon H.S."/>
        </authorList>
    </citation>
    <scope>NUCLEOTIDE SEQUENCE [LARGE SCALE GENOMIC DNA]</scope>
    <source>
        <strain evidence="3 4">CCMP1338</strain>
        <tissue evidence="3">Whole cell</tissue>
    </source>
</reference>
<dbReference type="InterPro" id="IPR001849">
    <property type="entry name" value="PH_domain"/>
</dbReference>
<dbReference type="Proteomes" id="UP001157974">
    <property type="component" value="Unassembled WGS sequence"/>
</dbReference>
<accession>A0AAV8UTU7</accession>
<dbReference type="PROSITE" id="PS50003">
    <property type="entry name" value="PH_DOMAIN"/>
    <property type="match status" value="1"/>
</dbReference>
<comment type="caution">
    <text evidence="3">The sequence shown here is derived from an EMBL/GenBank/DDBJ whole genome shotgun (WGS) entry which is preliminary data.</text>
</comment>
<evidence type="ECO:0000256" key="1">
    <source>
        <dbReference type="SAM" id="MobiDB-lite"/>
    </source>
</evidence>
<name>A0AAV8UTU7_9RHOD</name>
<dbReference type="Gene3D" id="2.30.29.30">
    <property type="entry name" value="Pleckstrin-homology domain (PH domain)/Phosphotyrosine-binding domain (PTB)"/>
    <property type="match status" value="1"/>
</dbReference>
<feature type="compositionally biased region" description="Polar residues" evidence="1">
    <location>
        <begin position="1"/>
        <end position="17"/>
    </location>
</feature>
<proteinExistence type="predicted"/>
<dbReference type="InterPro" id="IPR011993">
    <property type="entry name" value="PH-like_dom_sf"/>
</dbReference>
<feature type="region of interest" description="Disordered" evidence="1">
    <location>
        <begin position="1"/>
        <end position="62"/>
    </location>
</feature>
<organism evidence="3 4">
    <name type="scientific">Rhodosorus marinus</name>
    <dbReference type="NCBI Taxonomy" id="101924"/>
    <lineage>
        <taxon>Eukaryota</taxon>
        <taxon>Rhodophyta</taxon>
        <taxon>Stylonematophyceae</taxon>
        <taxon>Stylonematales</taxon>
        <taxon>Stylonemataceae</taxon>
        <taxon>Rhodosorus</taxon>
    </lineage>
</organism>
<gene>
    <name evidence="3" type="ORF">NDN08_001011</name>
</gene>
<protein>
    <recommendedName>
        <fullName evidence="2">PH domain-containing protein</fullName>
    </recommendedName>
</protein>
<dbReference type="AlphaFoldDB" id="A0AAV8UTU7"/>
<dbReference type="CDD" id="cd00821">
    <property type="entry name" value="PH"/>
    <property type="match status" value="1"/>
</dbReference>
<dbReference type="EMBL" id="JAMWBK010000005">
    <property type="protein sequence ID" value="KAJ8904493.1"/>
    <property type="molecule type" value="Genomic_DNA"/>
</dbReference>
<dbReference type="SUPFAM" id="SSF50729">
    <property type="entry name" value="PH domain-like"/>
    <property type="match status" value="1"/>
</dbReference>
<keyword evidence="4" id="KW-1185">Reference proteome</keyword>
<evidence type="ECO:0000313" key="3">
    <source>
        <dbReference type="EMBL" id="KAJ8904493.1"/>
    </source>
</evidence>